<keyword evidence="7" id="KW-1185">Reference proteome</keyword>
<dbReference type="eggNOG" id="COG3386">
    <property type="taxonomic scope" value="Bacteria"/>
</dbReference>
<dbReference type="Gene3D" id="2.120.10.30">
    <property type="entry name" value="TolB, C-terminal domain"/>
    <property type="match status" value="1"/>
</dbReference>
<dbReference type="Proteomes" id="UP000297014">
    <property type="component" value="Unassembled WGS sequence"/>
</dbReference>
<dbReference type="GO" id="GO:0005509">
    <property type="term" value="F:calcium ion binding"/>
    <property type="evidence" value="ECO:0007669"/>
    <property type="project" value="TreeGrafter"/>
</dbReference>
<keyword evidence="3" id="KW-0862">Zinc</keyword>
<feature type="binding site" evidence="3">
    <location>
        <position position="99"/>
    </location>
    <ligand>
        <name>substrate</name>
    </ligand>
</feature>
<reference evidence="6 8" key="2">
    <citation type="submission" date="2014-01" db="EMBL/GenBank/DDBJ databases">
        <title>Draft genome sequencing of Bacillus alcalophilus CGMCC 1.3604.</title>
        <authorList>
            <person name="Yang J."/>
            <person name="Diao L."/>
            <person name="Yang S."/>
        </authorList>
    </citation>
    <scope>NUCLEOTIDE SEQUENCE [LARGE SCALE GENOMIC DNA]</scope>
    <source>
        <strain evidence="6 8">CGMCC 1.3604</strain>
    </source>
</reference>
<evidence type="ECO:0000313" key="8">
    <source>
        <dbReference type="Proteomes" id="UP000297014"/>
    </source>
</evidence>
<name>A0A094WSI3_ALKAL</name>
<dbReference type="SUPFAM" id="SSF63829">
    <property type="entry name" value="Calcium-dependent phosphotriesterase"/>
    <property type="match status" value="1"/>
</dbReference>
<sequence length="291" mass="32599">MKAQLLWEHTGELLEGPVWDEESKQLVFVDIKQQQLLFLEPETRLTRKVHFSHPVTSVGKINGQEWLISTGNELVIFDAERKQSRKIAAIPAKKWMRFNDGKCDPFGRYWIGSMCEGNETEVASLYVLNDKAHLIEARDGMTISNGLAWNEELSLMYFIDTPTQKVFAQTFNQETISLREAEPVIDLSSEKGYPDGMTIDESGNLWIAMWGGGVVLCVNPQKGEIIDRIEVEADHVTSCTFGGQNYDTLFITTARTGLSEEKLAIKPLAGSVFTCELPVKGKPLNKVTLGV</sequence>
<comment type="caution">
    <text evidence="5">The sequence shown here is derived from an EMBL/GenBank/DDBJ whole genome shotgun (WGS) entry which is preliminary data.</text>
</comment>
<organism evidence="5 7">
    <name type="scientific">Alkalihalobacillus alcalophilus ATCC 27647 = CGMCC 1.3604</name>
    <dbReference type="NCBI Taxonomy" id="1218173"/>
    <lineage>
        <taxon>Bacteria</taxon>
        <taxon>Bacillati</taxon>
        <taxon>Bacillota</taxon>
        <taxon>Bacilli</taxon>
        <taxon>Bacillales</taxon>
        <taxon>Bacillaceae</taxon>
        <taxon>Alkalihalobacillus</taxon>
    </lineage>
</organism>
<dbReference type="GO" id="GO:0004341">
    <property type="term" value="F:gluconolactonase activity"/>
    <property type="evidence" value="ECO:0007669"/>
    <property type="project" value="TreeGrafter"/>
</dbReference>
<dbReference type="InterPro" id="IPR005511">
    <property type="entry name" value="SMP-30"/>
</dbReference>
<feature type="binding site" evidence="3">
    <location>
        <position position="97"/>
    </location>
    <ligand>
        <name>substrate</name>
    </ligand>
</feature>
<evidence type="ECO:0000313" key="7">
    <source>
        <dbReference type="Proteomes" id="UP000002754"/>
    </source>
</evidence>
<dbReference type="PANTHER" id="PTHR10907:SF47">
    <property type="entry name" value="REGUCALCIN"/>
    <property type="match status" value="1"/>
</dbReference>
<protein>
    <recommendedName>
        <fullName evidence="4">SMP-30/Gluconolactonase/LRE-like region domain-containing protein</fullName>
    </recommendedName>
</protein>
<keyword evidence="3" id="KW-0479">Metal-binding</keyword>
<evidence type="ECO:0000313" key="6">
    <source>
        <dbReference type="EMBL" id="THG89817.1"/>
    </source>
</evidence>
<dbReference type="Proteomes" id="UP000002754">
    <property type="component" value="Unassembled WGS sequence"/>
</dbReference>
<dbReference type="GO" id="GO:0019853">
    <property type="term" value="P:L-ascorbic acid biosynthetic process"/>
    <property type="evidence" value="ECO:0007669"/>
    <property type="project" value="TreeGrafter"/>
</dbReference>
<comment type="cofactor">
    <cofactor evidence="3">
        <name>Zn(2+)</name>
        <dbReference type="ChEBI" id="CHEBI:29105"/>
    </cofactor>
    <text evidence="3">Binds 1 divalent metal cation per subunit.</text>
</comment>
<dbReference type="PANTHER" id="PTHR10907">
    <property type="entry name" value="REGUCALCIN"/>
    <property type="match status" value="1"/>
</dbReference>
<dbReference type="InterPro" id="IPR011042">
    <property type="entry name" value="6-blade_b-propeller_TolB-like"/>
</dbReference>
<feature type="binding site" evidence="3">
    <location>
        <position position="15"/>
    </location>
    <ligand>
        <name>a divalent metal cation</name>
        <dbReference type="ChEBI" id="CHEBI:60240"/>
    </ligand>
</feature>
<dbReference type="STRING" id="1218173.BALCAV_0200995"/>
<dbReference type="EMBL" id="JALP01000194">
    <property type="protein sequence ID" value="THG89817.1"/>
    <property type="molecule type" value="Genomic_DNA"/>
</dbReference>
<feature type="domain" description="SMP-30/Gluconolactonase/LRE-like region" evidence="4">
    <location>
        <begin position="15"/>
        <end position="255"/>
    </location>
</feature>
<dbReference type="OrthoDB" id="2633250at2"/>
<comment type="similarity">
    <text evidence="1">Belongs to the SMP-30/CGR1 family.</text>
</comment>
<dbReference type="EMBL" id="ALPT02000002">
    <property type="protein sequence ID" value="KGA99038.1"/>
    <property type="molecule type" value="Genomic_DNA"/>
</dbReference>
<feature type="active site" description="Proton donor/acceptor" evidence="2">
    <location>
        <position position="195"/>
    </location>
</feature>
<dbReference type="Pfam" id="PF08450">
    <property type="entry name" value="SGL"/>
    <property type="match status" value="1"/>
</dbReference>
<gene>
    <name evidence="6" type="ORF">AJ85_15035</name>
    <name evidence="5" type="ORF">BALCAV_0200995</name>
</gene>
<dbReference type="InterPro" id="IPR013658">
    <property type="entry name" value="SGL"/>
</dbReference>
<dbReference type="PRINTS" id="PR01790">
    <property type="entry name" value="SMP30FAMILY"/>
</dbReference>
<evidence type="ECO:0000256" key="3">
    <source>
        <dbReference type="PIRSR" id="PIRSR605511-2"/>
    </source>
</evidence>
<evidence type="ECO:0000256" key="2">
    <source>
        <dbReference type="PIRSR" id="PIRSR605511-1"/>
    </source>
</evidence>
<reference evidence="5 7" key="1">
    <citation type="journal article" date="2014" name="Genome Announc.">
        <title>Draft Genome Sequence of Bacillus alcalophilus AV1934, a Classic Alkaliphile Isolated from Human Feces in 1934.</title>
        <authorList>
            <person name="Attie O."/>
            <person name="Jayaprakash A."/>
            <person name="Shah H."/>
            <person name="Paulsen I.T."/>
            <person name="Morino M."/>
            <person name="Takahashi Y."/>
            <person name="Narumi I."/>
            <person name="Sachidanandam R."/>
            <person name="Satoh K."/>
            <person name="Ito M."/>
            <person name="Krulwich T.A."/>
        </authorList>
    </citation>
    <scope>NUCLEOTIDE SEQUENCE [LARGE SCALE GENOMIC DNA]</scope>
    <source>
        <strain evidence="5 7">AV1934</strain>
    </source>
</reference>
<evidence type="ECO:0000256" key="1">
    <source>
        <dbReference type="ARBA" id="ARBA00008853"/>
    </source>
</evidence>
<evidence type="ECO:0000313" key="5">
    <source>
        <dbReference type="EMBL" id="KGA99038.1"/>
    </source>
</evidence>
<evidence type="ECO:0000259" key="4">
    <source>
        <dbReference type="Pfam" id="PF08450"/>
    </source>
</evidence>
<feature type="binding site" evidence="3">
    <location>
        <position position="195"/>
    </location>
    <ligand>
        <name>a divalent metal cation</name>
        <dbReference type="ChEBI" id="CHEBI:60240"/>
    </ligand>
</feature>
<dbReference type="AlphaFoldDB" id="A0A094WSI3"/>
<proteinExistence type="inferred from homology"/>
<feature type="binding site" evidence="3">
    <location>
        <position position="145"/>
    </location>
    <ligand>
        <name>a divalent metal cation</name>
        <dbReference type="ChEBI" id="CHEBI:60240"/>
    </ligand>
</feature>
<dbReference type="RefSeq" id="WP_003322850.1">
    <property type="nucleotide sequence ID" value="NZ_ALPT02000002.1"/>
</dbReference>
<accession>A0A094WSI3</accession>